<dbReference type="SUPFAM" id="SSF52058">
    <property type="entry name" value="L domain-like"/>
    <property type="match status" value="2"/>
</dbReference>
<dbReference type="OrthoDB" id="676979at2759"/>
<accession>A0A0M9FR14</accession>
<comment type="caution">
    <text evidence="3">The sequence shown here is derived from an EMBL/GenBank/DDBJ whole genome shotgun (WGS) entry which is preliminary data.</text>
</comment>
<reference evidence="3 4" key="1">
    <citation type="submission" date="2015-07" db="EMBL/GenBank/DDBJ databases">
        <title>High-quality genome of monoxenous trypanosomatid Leptomonas pyrrhocoris.</title>
        <authorList>
            <person name="Flegontov P."/>
            <person name="Butenko A."/>
            <person name="Firsov S."/>
            <person name="Vlcek C."/>
            <person name="Logacheva M.D."/>
            <person name="Field M."/>
            <person name="Filatov D."/>
            <person name="Flegontova O."/>
            <person name="Gerasimov E."/>
            <person name="Jackson A.P."/>
            <person name="Kelly S."/>
            <person name="Opperdoes F."/>
            <person name="O'Reilly A."/>
            <person name="Votypka J."/>
            <person name="Yurchenko V."/>
            <person name="Lukes J."/>
        </authorList>
    </citation>
    <scope>NUCLEOTIDE SEQUENCE [LARGE SCALE GENOMIC DNA]</scope>
    <source>
        <strain evidence="3">H10</strain>
    </source>
</reference>
<evidence type="ECO:0000256" key="2">
    <source>
        <dbReference type="SAM" id="MobiDB-lite"/>
    </source>
</evidence>
<dbReference type="Gene3D" id="3.80.10.10">
    <property type="entry name" value="Ribonuclease Inhibitor"/>
    <property type="match status" value="2"/>
</dbReference>
<dbReference type="OMA" id="WATMENL"/>
<dbReference type="AlphaFoldDB" id="A0A0M9FR14"/>
<sequence length="447" mass="47039">MYMCNGKVPFYNDTQIEDTRNFLMPLLEPIFPLSRDCPNFCAWECVSCSSSGVEVTIHGSSMFGNLPDVPKLVTGANVKVTKLDFSGEDGLLGQLPSSWSTLKGLKFVSVVGTRINGPLPDAWSALTNLEYVDFSWSLIAGTMPESWCALTKLQVFRANGLSMHASLPSSWAAMSALTEFDMRNCGLTGTLPGGWSALSNLKTLLLDRSNLEGSIPESYGFMRSIVTVNLQGNTFCGCLPTAWTTSSSTVRVTADAAVTAANCSTANSCFPLSSSNRVSSSSAPPSAASSSSSSVPSGSSSSSSAPPSSTSASASSSSSSVPSGSSSSSSVPYYSPNQVASTRIVISSLFQSLQILEQRWPYSNYCTWTGVECYAEGMVVSLSNRGLVGTLPSLPSDLNVSDVVLTKLDVSENPNITGTIPIGWVLLPNLLDFNVYGCGLSGSLPGE</sequence>
<dbReference type="Pfam" id="PF00560">
    <property type="entry name" value="LRR_1"/>
    <property type="match status" value="1"/>
</dbReference>
<dbReference type="InterPro" id="IPR001611">
    <property type="entry name" value="Leu-rich_rpt"/>
</dbReference>
<keyword evidence="4" id="KW-1185">Reference proteome</keyword>
<keyword evidence="1" id="KW-0732">Signal</keyword>
<proteinExistence type="predicted"/>
<evidence type="ECO:0000313" key="4">
    <source>
        <dbReference type="Proteomes" id="UP000037923"/>
    </source>
</evidence>
<dbReference type="EMBL" id="LGTL01000031">
    <property type="protein sequence ID" value="KPA74189.1"/>
    <property type="molecule type" value="Genomic_DNA"/>
</dbReference>
<dbReference type="VEuPathDB" id="TriTrypDB:LpyrH10_31_1010"/>
<dbReference type="RefSeq" id="XP_015652628.1">
    <property type="nucleotide sequence ID" value="XM_015808915.1"/>
</dbReference>
<name>A0A0M9FR14_LEPPY</name>
<gene>
    <name evidence="3" type="ORF">ABB37_09447</name>
</gene>
<dbReference type="InterPro" id="IPR032675">
    <property type="entry name" value="LRR_dom_sf"/>
</dbReference>
<feature type="region of interest" description="Disordered" evidence="2">
    <location>
        <begin position="281"/>
        <end position="332"/>
    </location>
</feature>
<evidence type="ECO:0000313" key="3">
    <source>
        <dbReference type="EMBL" id="KPA74189.1"/>
    </source>
</evidence>
<dbReference type="Proteomes" id="UP000037923">
    <property type="component" value="Unassembled WGS sequence"/>
</dbReference>
<protein>
    <submittedName>
        <fullName evidence="3">Proteophosphoglycan ppg4</fullName>
    </submittedName>
</protein>
<evidence type="ECO:0000256" key="1">
    <source>
        <dbReference type="ARBA" id="ARBA00022729"/>
    </source>
</evidence>
<dbReference type="PANTHER" id="PTHR47988">
    <property type="entry name" value="SOMATIC EMBRYOGENESIS RECEPTOR KINASE 1"/>
    <property type="match status" value="1"/>
</dbReference>
<dbReference type="GeneID" id="26909730"/>
<organism evidence="3 4">
    <name type="scientific">Leptomonas pyrrhocoris</name>
    <name type="common">Firebug parasite</name>
    <dbReference type="NCBI Taxonomy" id="157538"/>
    <lineage>
        <taxon>Eukaryota</taxon>
        <taxon>Discoba</taxon>
        <taxon>Euglenozoa</taxon>
        <taxon>Kinetoplastea</taxon>
        <taxon>Metakinetoplastina</taxon>
        <taxon>Trypanosomatida</taxon>
        <taxon>Trypanosomatidae</taxon>
        <taxon>Leishmaniinae</taxon>
        <taxon>Leptomonas</taxon>
    </lineage>
</organism>